<reference evidence="1 2" key="1">
    <citation type="submission" date="2018-06" db="EMBL/GenBank/DDBJ databases">
        <authorList>
            <consortium name="Pathogen Informatics"/>
            <person name="Doyle S."/>
        </authorList>
    </citation>
    <scope>NUCLEOTIDE SEQUENCE [LARGE SCALE GENOMIC DNA]</scope>
    <source>
        <strain evidence="1 2">NCTC12410</strain>
    </source>
</reference>
<organism evidence="1 2">
    <name type="scientific">Helicobacter canis</name>
    <dbReference type="NCBI Taxonomy" id="29419"/>
    <lineage>
        <taxon>Bacteria</taxon>
        <taxon>Pseudomonadati</taxon>
        <taxon>Campylobacterota</taxon>
        <taxon>Epsilonproteobacteria</taxon>
        <taxon>Campylobacterales</taxon>
        <taxon>Helicobacteraceae</taxon>
        <taxon>Helicobacter</taxon>
    </lineage>
</organism>
<name>A0A377J351_9HELI</name>
<accession>A0A377J351</accession>
<dbReference type="OrthoDB" id="9944274at2"/>
<dbReference type="EMBL" id="UGHV01000001">
    <property type="protein sequence ID" value="STO96246.1"/>
    <property type="molecule type" value="Genomic_DNA"/>
</dbReference>
<dbReference type="RefSeq" id="WP_115010623.1">
    <property type="nucleotide sequence ID" value="NZ_UGHV01000001.1"/>
</dbReference>
<gene>
    <name evidence="1" type="ORF">NCTC12410_00055</name>
</gene>
<protein>
    <submittedName>
        <fullName evidence="1">Uncharacterized protein</fullName>
    </submittedName>
</protein>
<evidence type="ECO:0000313" key="2">
    <source>
        <dbReference type="Proteomes" id="UP000254841"/>
    </source>
</evidence>
<dbReference type="AlphaFoldDB" id="A0A377J351"/>
<proteinExistence type="predicted"/>
<sequence>MPNSKIDEIIEIIAKELESTKAKNNHLTLTLNDIYDTFNDLGLKIDRCDENTDSIIKMLKNKDYLQIDSFIFALIRLHKATRKA</sequence>
<dbReference type="Proteomes" id="UP000254841">
    <property type="component" value="Unassembled WGS sequence"/>
</dbReference>
<evidence type="ECO:0000313" key="1">
    <source>
        <dbReference type="EMBL" id="STO96246.1"/>
    </source>
</evidence>